<dbReference type="GO" id="GO:0016747">
    <property type="term" value="F:acyltransferase activity, transferring groups other than amino-acyl groups"/>
    <property type="evidence" value="ECO:0007669"/>
    <property type="project" value="InterPro"/>
</dbReference>
<keyword evidence="4" id="KW-0378">Hydrolase</keyword>
<dbReference type="Pfam" id="PF19040">
    <property type="entry name" value="SGNH"/>
    <property type="match status" value="1"/>
</dbReference>
<keyword evidence="4" id="KW-0808">Transferase</keyword>
<reference evidence="5" key="1">
    <citation type="submission" date="2016-10" db="EMBL/GenBank/DDBJ databases">
        <authorList>
            <person name="Varghese N."/>
            <person name="Submissions S."/>
        </authorList>
    </citation>
    <scope>NUCLEOTIDE SEQUENCE [LARGE SCALE GENOMIC DNA]</scope>
    <source>
        <strain evidence="5">DSM 45079</strain>
    </source>
</reference>
<dbReference type="AlphaFoldDB" id="A0A1H2KBW0"/>
<feature type="transmembrane region" description="Helical" evidence="1">
    <location>
        <begin position="183"/>
        <end position="203"/>
    </location>
</feature>
<feature type="transmembrane region" description="Helical" evidence="1">
    <location>
        <begin position="215"/>
        <end position="233"/>
    </location>
</feature>
<keyword evidence="1" id="KW-1133">Transmembrane helix</keyword>
<feature type="transmembrane region" description="Helical" evidence="1">
    <location>
        <begin position="279"/>
        <end position="302"/>
    </location>
</feature>
<dbReference type="PANTHER" id="PTHR23028:SF53">
    <property type="entry name" value="ACYL_TRANSF_3 DOMAIN-CONTAINING PROTEIN"/>
    <property type="match status" value="1"/>
</dbReference>
<dbReference type="PANTHER" id="PTHR23028">
    <property type="entry name" value="ACETYLTRANSFERASE"/>
    <property type="match status" value="1"/>
</dbReference>
<evidence type="ECO:0000259" key="3">
    <source>
        <dbReference type="Pfam" id="PF19040"/>
    </source>
</evidence>
<feature type="transmembrane region" description="Helical" evidence="1">
    <location>
        <begin position="245"/>
        <end position="267"/>
    </location>
</feature>
<feature type="domain" description="SGNH" evidence="3">
    <location>
        <begin position="420"/>
        <end position="654"/>
    </location>
</feature>
<sequence>MLLVLAYHAGLPLVSGGFVGVDVFFVISGFLITGLILREVESTGRLRLGRFYARRVRRLLPATAVVLAATAALTIALLPPLRWPSVAGDIAASATYVVNWGLAAESVDYLAAGDAPSPVQHFWSLAVEEQFYLLWPVLIIGLLWWRRRRRGSLSLRRTLLAGLAVVAVPSLAWSVYLTAASPGAAYFVSTTRAWELAAGAALAIGARRLERLPRWVAGALAGGGLAAVGWAALTYDATTAFPGVAALLPVLGTVAVIAAGVASAGTLPSRLLSGAPMRWVGGLSYSLYLWHWPLLIAAGAVWGALSPQQGTLVVAAAFVPAWLTHRLVEAPIHHARALAVRPRRAFAVGVAATATALLAALVTVKAVPEYATAEAAPGAAVLAPDPAGDPDGVPVDQVPAMTPDPIDVPEDNPDIYPDGCQQNAEDADLATCAYGDLDSDRVIALAGDSHAAQWQPALDVLGERYGWRIETYTKSSCGFFAVEVTTAAGAPYTSCREWNDALLDRLTGPDKPDLVVTSGSNSYRVWEDGHELGDDASAERLADGLRDSWQAVQSAGVELVVLENTPWLAQDPAECVSANPDRLTECAQPLADAVDKAGDEQVAAARELGGVDLVDLTRAICPTDECPAVIGNVVVWRDDHHLTATYARSLASHLDAQLRPYLDDWRSAA</sequence>
<dbReference type="Proteomes" id="UP000182977">
    <property type="component" value="Chromosome I"/>
</dbReference>
<feature type="transmembrane region" description="Helical" evidence="1">
    <location>
        <begin position="12"/>
        <end position="37"/>
    </location>
</feature>
<dbReference type="Pfam" id="PF01757">
    <property type="entry name" value="Acyl_transf_3"/>
    <property type="match status" value="1"/>
</dbReference>
<evidence type="ECO:0000313" key="5">
    <source>
        <dbReference type="Proteomes" id="UP000182977"/>
    </source>
</evidence>
<name>A0A1H2KBW0_9ACTN</name>
<accession>A0A1H2KBW0</accession>
<feature type="domain" description="Acyltransferase 3" evidence="2">
    <location>
        <begin position="1"/>
        <end position="324"/>
    </location>
</feature>
<keyword evidence="4" id="KW-0012">Acyltransferase</keyword>
<evidence type="ECO:0000256" key="1">
    <source>
        <dbReference type="SAM" id="Phobius"/>
    </source>
</evidence>
<gene>
    <name evidence="4" type="ORF">SAMN04488563_3648</name>
</gene>
<feature type="transmembrane region" description="Helical" evidence="1">
    <location>
        <begin position="158"/>
        <end position="177"/>
    </location>
</feature>
<feature type="transmembrane region" description="Helical" evidence="1">
    <location>
        <begin position="345"/>
        <end position="364"/>
    </location>
</feature>
<dbReference type="GO" id="GO:0016020">
    <property type="term" value="C:membrane"/>
    <property type="evidence" value="ECO:0007669"/>
    <property type="project" value="TreeGrafter"/>
</dbReference>
<dbReference type="GO" id="GO:0009103">
    <property type="term" value="P:lipopolysaccharide biosynthetic process"/>
    <property type="evidence" value="ECO:0007669"/>
    <property type="project" value="TreeGrafter"/>
</dbReference>
<dbReference type="STRING" id="419479.SAMN04488563_3648"/>
<dbReference type="InterPro" id="IPR050879">
    <property type="entry name" value="Acyltransferase_3"/>
</dbReference>
<feature type="transmembrane region" description="Helical" evidence="1">
    <location>
        <begin position="58"/>
        <end position="78"/>
    </location>
</feature>
<organism evidence="4 5">
    <name type="scientific">Jiangella alkaliphila</name>
    <dbReference type="NCBI Taxonomy" id="419479"/>
    <lineage>
        <taxon>Bacteria</taxon>
        <taxon>Bacillati</taxon>
        <taxon>Actinomycetota</taxon>
        <taxon>Actinomycetes</taxon>
        <taxon>Jiangellales</taxon>
        <taxon>Jiangellaceae</taxon>
        <taxon>Jiangella</taxon>
    </lineage>
</organism>
<protein>
    <submittedName>
        <fullName evidence="4">Peptidoglycan/LPS O-acetylase OafA/YrhL, contains acyltransferase and SGNH-hydrolase domains</fullName>
    </submittedName>
</protein>
<keyword evidence="5" id="KW-1185">Reference proteome</keyword>
<keyword evidence="1" id="KW-0472">Membrane</keyword>
<evidence type="ECO:0000259" key="2">
    <source>
        <dbReference type="Pfam" id="PF01757"/>
    </source>
</evidence>
<dbReference type="InterPro" id="IPR002656">
    <property type="entry name" value="Acyl_transf_3_dom"/>
</dbReference>
<dbReference type="EMBL" id="LT629791">
    <property type="protein sequence ID" value="SDU66092.1"/>
    <property type="molecule type" value="Genomic_DNA"/>
</dbReference>
<feature type="transmembrane region" description="Helical" evidence="1">
    <location>
        <begin position="308"/>
        <end position="324"/>
    </location>
</feature>
<dbReference type="GO" id="GO:0016787">
    <property type="term" value="F:hydrolase activity"/>
    <property type="evidence" value="ECO:0007669"/>
    <property type="project" value="UniProtKB-KW"/>
</dbReference>
<proteinExistence type="predicted"/>
<dbReference type="InterPro" id="IPR043968">
    <property type="entry name" value="SGNH"/>
</dbReference>
<keyword evidence="1" id="KW-0812">Transmembrane</keyword>
<evidence type="ECO:0000313" key="4">
    <source>
        <dbReference type="EMBL" id="SDU66092.1"/>
    </source>
</evidence>
<dbReference type="SUPFAM" id="SSF52266">
    <property type="entry name" value="SGNH hydrolase"/>
    <property type="match status" value="1"/>
</dbReference>
<feature type="transmembrane region" description="Helical" evidence="1">
    <location>
        <begin position="130"/>
        <end position="146"/>
    </location>
</feature>